<dbReference type="Pfam" id="PF01871">
    <property type="entry name" value="AMMECR1"/>
    <property type="match status" value="1"/>
</dbReference>
<organism evidence="2 3">
    <name type="scientific">Hebeloma cylindrosporum</name>
    <dbReference type="NCBI Taxonomy" id="76867"/>
    <lineage>
        <taxon>Eukaryota</taxon>
        <taxon>Fungi</taxon>
        <taxon>Dikarya</taxon>
        <taxon>Basidiomycota</taxon>
        <taxon>Agaricomycotina</taxon>
        <taxon>Agaricomycetes</taxon>
        <taxon>Agaricomycetidae</taxon>
        <taxon>Agaricales</taxon>
        <taxon>Agaricineae</taxon>
        <taxon>Hymenogastraceae</taxon>
        <taxon>Hebeloma</taxon>
    </lineage>
</organism>
<dbReference type="Proteomes" id="UP000053424">
    <property type="component" value="Unassembled WGS sequence"/>
</dbReference>
<evidence type="ECO:0000313" key="2">
    <source>
        <dbReference type="EMBL" id="KIM45945.1"/>
    </source>
</evidence>
<dbReference type="Gene3D" id="3.30.700.20">
    <property type="entry name" value="Hypothetical protein ph0010, domain 1"/>
    <property type="match status" value="1"/>
</dbReference>
<keyword evidence="3" id="KW-1185">Reference proteome</keyword>
<dbReference type="InterPro" id="IPR027485">
    <property type="entry name" value="AMMECR1_N"/>
</dbReference>
<evidence type="ECO:0000259" key="1">
    <source>
        <dbReference type="PROSITE" id="PS51112"/>
    </source>
</evidence>
<evidence type="ECO:0000313" key="3">
    <source>
        <dbReference type="Proteomes" id="UP000053424"/>
    </source>
</evidence>
<name>A0A0C3CAV2_HEBCY</name>
<dbReference type="InterPro" id="IPR023473">
    <property type="entry name" value="AMMECR1"/>
</dbReference>
<gene>
    <name evidence="2" type="ORF">M413DRAFT_441001</name>
</gene>
<dbReference type="PANTHER" id="PTHR13016">
    <property type="entry name" value="AMMECR1 HOMOLOG"/>
    <property type="match status" value="1"/>
</dbReference>
<dbReference type="NCBIfam" id="TIGR00296">
    <property type="entry name" value="TIGR00296 family protein"/>
    <property type="match status" value="1"/>
</dbReference>
<dbReference type="STRING" id="686832.A0A0C3CAV2"/>
<dbReference type="EMBL" id="KN831771">
    <property type="protein sequence ID" value="KIM45945.1"/>
    <property type="molecule type" value="Genomic_DNA"/>
</dbReference>
<dbReference type="AlphaFoldDB" id="A0A0C3CAV2"/>
<accession>A0A0C3CAV2</accession>
<reference evidence="3" key="2">
    <citation type="submission" date="2015-01" db="EMBL/GenBank/DDBJ databases">
        <title>Evolutionary Origins and Diversification of the Mycorrhizal Mutualists.</title>
        <authorList>
            <consortium name="DOE Joint Genome Institute"/>
            <consortium name="Mycorrhizal Genomics Consortium"/>
            <person name="Kohler A."/>
            <person name="Kuo A."/>
            <person name="Nagy L.G."/>
            <person name="Floudas D."/>
            <person name="Copeland A."/>
            <person name="Barry K.W."/>
            <person name="Cichocki N."/>
            <person name="Veneault-Fourrey C."/>
            <person name="LaButti K."/>
            <person name="Lindquist E.A."/>
            <person name="Lipzen A."/>
            <person name="Lundell T."/>
            <person name="Morin E."/>
            <person name="Murat C."/>
            <person name="Riley R."/>
            <person name="Ohm R."/>
            <person name="Sun H."/>
            <person name="Tunlid A."/>
            <person name="Henrissat B."/>
            <person name="Grigoriev I.V."/>
            <person name="Hibbett D.S."/>
            <person name="Martin F."/>
        </authorList>
    </citation>
    <scope>NUCLEOTIDE SEQUENCE [LARGE SCALE GENOMIC DNA]</scope>
    <source>
        <strain evidence="3">h7</strain>
    </source>
</reference>
<sequence length="301" mass="34361">MGCLRKHACYPNHGISLSQIAKSGKYRLIDIHSYDLALTLAESCGDKKDSPQSFVGFREHINHPMSLVPPQPLAHEQNTQETCIPEHCYYAFDTLYCSLTKAKPIPPAFPNEKYPLFVTWNVIQGDEWRLRGCIGNFEPLPLHDGLSEYALISAFKDSRFRKIDKSELERLECAISLLTNFEAADSYLDWTVGVHGIYIRFPHPSLTTASSETPSPDSSSYNLPRLTSKQTFTATYLPDVIPDQGWDKIEAIDSAIHKAGWRGRITEDIRRSVKLERYQSSKCSVTWDDYFLWRKKHEGRA</sequence>
<proteinExistence type="predicted"/>
<dbReference type="InterPro" id="IPR002733">
    <property type="entry name" value="AMMECR1_domain"/>
</dbReference>
<dbReference type="PROSITE" id="PS51112">
    <property type="entry name" value="AMMECR1"/>
    <property type="match status" value="1"/>
</dbReference>
<dbReference type="SUPFAM" id="SSF143447">
    <property type="entry name" value="AMMECR1-like"/>
    <property type="match status" value="1"/>
</dbReference>
<reference evidence="2 3" key="1">
    <citation type="submission" date="2014-04" db="EMBL/GenBank/DDBJ databases">
        <authorList>
            <consortium name="DOE Joint Genome Institute"/>
            <person name="Kuo A."/>
            <person name="Gay G."/>
            <person name="Dore J."/>
            <person name="Kohler A."/>
            <person name="Nagy L.G."/>
            <person name="Floudas D."/>
            <person name="Copeland A."/>
            <person name="Barry K.W."/>
            <person name="Cichocki N."/>
            <person name="Veneault-Fourrey C."/>
            <person name="LaButti K."/>
            <person name="Lindquist E.A."/>
            <person name="Lipzen A."/>
            <person name="Lundell T."/>
            <person name="Morin E."/>
            <person name="Murat C."/>
            <person name="Sun H."/>
            <person name="Tunlid A."/>
            <person name="Henrissat B."/>
            <person name="Grigoriev I.V."/>
            <person name="Hibbett D.S."/>
            <person name="Martin F."/>
            <person name="Nordberg H.P."/>
            <person name="Cantor M.N."/>
            <person name="Hua S.X."/>
        </authorList>
    </citation>
    <scope>NUCLEOTIDE SEQUENCE [LARGE SCALE GENOMIC DNA]</scope>
    <source>
        <strain evidence="3">h7</strain>
    </source>
</reference>
<dbReference type="InterPro" id="IPR036071">
    <property type="entry name" value="AMMECR1_dom_sf"/>
</dbReference>
<protein>
    <recommendedName>
        <fullName evidence="1">AMMECR1 domain-containing protein</fullName>
    </recommendedName>
</protein>
<dbReference type="PANTHER" id="PTHR13016:SF0">
    <property type="entry name" value="AMME SYNDROME CANDIDATE GENE 1 PROTEIN"/>
    <property type="match status" value="1"/>
</dbReference>
<dbReference type="OrthoDB" id="24630at2759"/>
<feature type="domain" description="AMMECR1" evidence="1">
    <location>
        <begin position="76"/>
        <end position="294"/>
    </location>
</feature>
<dbReference type="HOGENOM" id="CLU_052828_1_0_1"/>